<organism evidence="13 14">
    <name type="scientific">Polarella glacialis</name>
    <name type="common">Dinoflagellate</name>
    <dbReference type="NCBI Taxonomy" id="89957"/>
    <lineage>
        <taxon>Eukaryota</taxon>
        <taxon>Sar</taxon>
        <taxon>Alveolata</taxon>
        <taxon>Dinophyceae</taxon>
        <taxon>Suessiales</taxon>
        <taxon>Suessiaceae</taxon>
        <taxon>Polarella</taxon>
    </lineage>
</organism>
<comment type="catalytic activity">
    <reaction evidence="8">
        <text>L-seryl-[protein] + ATP = O-phospho-L-seryl-[protein] + ADP + H(+)</text>
        <dbReference type="Rhea" id="RHEA:17989"/>
        <dbReference type="Rhea" id="RHEA-COMP:9863"/>
        <dbReference type="Rhea" id="RHEA-COMP:11604"/>
        <dbReference type="ChEBI" id="CHEBI:15378"/>
        <dbReference type="ChEBI" id="CHEBI:29999"/>
        <dbReference type="ChEBI" id="CHEBI:30616"/>
        <dbReference type="ChEBI" id="CHEBI:83421"/>
        <dbReference type="ChEBI" id="CHEBI:456216"/>
        <dbReference type="EC" id="2.7.11.1"/>
    </reaction>
</comment>
<keyword evidence="10" id="KW-0175">Coiled coil</keyword>
<feature type="region of interest" description="Disordered" evidence="11">
    <location>
        <begin position="838"/>
        <end position="892"/>
    </location>
</feature>
<evidence type="ECO:0000313" key="13">
    <source>
        <dbReference type="EMBL" id="CAE8720289.1"/>
    </source>
</evidence>
<feature type="compositionally biased region" description="Basic and acidic residues" evidence="11">
    <location>
        <begin position="761"/>
        <end position="794"/>
    </location>
</feature>
<feature type="region of interest" description="Disordered" evidence="11">
    <location>
        <begin position="729"/>
        <end position="825"/>
    </location>
</feature>
<keyword evidence="3" id="KW-0808">Transferase</keyword>
<reference evidence="13" key="1">
    <citation type="submission" date="2021-02" db="EMBL/GenBank/DDBJ databases">
        <authorList>
            <person name="Dougan E. K."/>
            <person name="Rhodes N."/>
            <person name="Thang M."/>
            <person name="Chan C."/>
        </authorList>
    </citation>
    <scope>NUCLEOTIDE SEQUENCE</scope>
</reference>
<dbReference type="PROSITE" id="PS00108">
    <property type="entry name" value="PROTEIN_KINASE_ST"/>
    <property type="match status" value="2"/>
</dbReference>
<dbReference type="Proteomes" id="UP000626109">
    <property type="component" value="Unassembled WGS sequence"/>
</dbReference>
<evidence type="ECO:0000256" key="9">
    <source>
        <dbReference type="PROSITE-ProRule" id="PRU10141"/>
    </source>
</evidence>
<proteinExistence type="predicted"/>
<sequence>MGDEVNAKQATSTLRRPSSGSMGDEVNAKQATSTLPRPSTAADPMEAYEEVKVLGRGAFGVATLVKFRSGGRRAKFGVIKHIDLNELAPAIREESHKEVGVLRQLTHRHIVAYYDTFMKNSTLYIVMEFADDGDLSTAIKKRREDDTPYSEVDAMTIFGQCCLALQYVHGKRIVHRDIKSQNIFMMKAGDVKLGDFGISKVMETNTAVAGTVIGTPSYFAPEICEDQPYGSKVDIWSIGVVLFELLALSLPFQASNVAALVMKIINTEPPPLPSRFREEVHDVVRRALQKIPNDRASADELLQLPAVSCTITPQEQEKAASMDQFEKIETLGRGAFGVAILVKQHSAGSSAPLRVIKTVDLRSLSADAQKGAQAEVAVLRRLAHPNIIAYFDAFVEDGQLHIVLEYADGGDLNALVRKHREEDRQFSEGEATILFGQCLLALNYIHGKRILHRDIKTQNIFLMKTGDAKLGDFGISKVMEDTLAEAATVVGTPSYLAPEICESLPYGSKVDIWSMGVVFYELMALKQPFQSSNMAATIMKIVNGDPPPLPSRCSEEVSEIVRLTLQKKPDARPSAEALLAMPLLSRHLGSAGGAFARSSGVEDQDLGSSWGGSKAVEDDDLQDSFAGTRKMPLSDGLGSATPGNDDSIRGFLEDNLFTMDSIDGLPKLDAQDLGTTMTATMAAKDELATSIQSEFQKSLGDDGNKFLQASLPSKAELLSLLEGSNFQDEAATAGKRSSSKDSVDSPADGPQLDGADLLAFRTEEDVRQQKISEKRRLADEEKKEFEEEQRRWLEQEASSVPATERPAPSKTKMSAKEKRDADKRRFEEEQRVYLLENAPEALPLPATEGIGASASSKRGGSAVRQRPREEREAADARSRQELQQAAVETHRDATMVKQKMKVMEPGSGGVVGSSAFPDAIDAHMGLAGNGSGGSTSSYGPGPHGRSMKAVAPLGPAKPALAVGEGKTAFEPWGMMQASPQRIRGAGSILPVGRLSSHGAHSANVAADRGWPQPVPAYAAEQFAAVELRVQQAREQADSTIAAVRRVQMDAERQVAGFAAARTRAEELSTQAMCRAARAEVSLEAAKAAAAAAIRAASEAAKAETAAAIRAASEAARAETAAAVRAASEAARAETAAAVRAASEAARADTAAAIRAAREAAQAEAAAAIRLAEEENARKCLNCEALEEEVVALVSIIDRLDDRLGKDADRERGALERLREVPSSVVAGDGPVSAGAKEFARQAMWNCQRSDNRLAKSWRSGFIGALPSADERKAHEVTHLPYQQWCPVCVSCKAADSPHHRLPEEGADGTPVVEFDYGFVSPTGQADECEAPVVLVARVNTLARVMVSKVTGRSLGGHREVTGGGHREVTGRSAGSAEQPPRRQAQSVHISATYDGNHVHQRQRPE</sequence>
<dbReference type="Pfam" id="PF00069">
    <property type="entry name" value="Pkinase"/>
    <property type="match status" value="2"/>
</dbReference>
<keyword evidence="5" id="KW-0418">Kinase</keyword>
<dbReference type="Gene3D" id="1.10.510.10">
    <property type="entry name" value="Transferase(Phosphotransferase) domain 1"/>
    <property type="match status" value="2"/>
</dbReference>
<dbReference type="EC" id="2.7.11.1" evidence="1"/>
<keyword evidence="4 9" id="KW-0547">Nucleotide-binding</keyword>
<evidence type="ECO:0000256" key="8">
    <source>
        <dbReference type="ARBA" id="ARBA00048679"/>
    </source>
</evidence>
<gene>
    <name evidence="13" type="ORF">PGLA2088_LOCUS41228</name>
</gene>
<dbReference type="InterPro" id="IPR051131">
    <property type="entry name" value="NEK_Ser/Thr_kinase_NIMA"/>
</dbReference>
<feature type="domain" description="Protein kinase" evidence="12">
    <location>
        <begin position="325"/>
        <end position="584"/>
    </location>
</feature>
<evidence type="ECO:0000256" key="1">
    <source>
        <dbReference type="ARBA" id="ARBA00012513"/>
    </source>
</evidence>
<feature type="region of interest" description="Disordered" evidence="11">
    <location>
        <begin position="1"/>
        <end position="43"/>
    </location>
</feature>
<dbReference type="CDD" id="cd08215">
    <property type="entry name" value="STKc_Nek"/>
    <property type="match status" value="2"/>
</dbReference>
<feature type="compositionally biased region" description="Basic and acidic residues" evidence="11">
    <location>
        <begin position="814"/>
        <end position="825"/>
    </location>
</feature>
<evidence type="ECO:0000256" key="6">
    <source>
        <dbReference type="ARBA" id="ARBA00022840"/>
    </source>
</evidence>
<dbReference type="EMBL" id="CAJNNW010033767">
    <property type="protein sequence ID" value="CAE8720289.1"/>
    <property type="molecule type" value="Genomic_DNA"/>
</dbReference>
<keyword evidence="6 9" id="KW-0067">ATP-binding</keyword>
<feature type="compositionally biased region" description="Basic and acidic residues" evidence="11">
    <location>
        <begin position="1356"/>
        <end position="1369"/>
    </location>
</feature>
<dbReference type="PROSITE" id="PS50011">
    <property type="entry name" value="PROTEIN_KINASE_DOM"/>
    <property type="match status" value="2"/>
</dbReference>
<dbReference type="InterPro" id="IPR008271">
    <property type="entry name" value="Ser/Thr_kinase_AS"/>
</dbReference>
<dbReference type="InterPro" id="IPR000719">
    <property type="entry name" value="Prot_kinase_dom"/>
</dbReference>
<feature type="binding site" evidence="9">
    <location>
        <position position="357"/>
    </location>
    <ligand>
        <name>ATP</name>
        <dbReference type="ChEBI" id="CHEBI:30616"/>
    </ligand>
</feature>
<protein>
    <recommendedName>
        <fullName evidence="1">non-specific serine/threonine protein kinase</fullName>
        <ecNumber evidence="1">2.7.11.1</ecNumber>
    </recommendedName>
</protein>
<name>A0A813LAT8_POLGL</name>
<feature type="region of interest" description="Disordered" evidence="11">
    <location>
        <begin position="626"/>
        <end position="645"/>
    </location>
</feature>
<dbReference type="SUPFAM" id="SSF56112">
    <property type="entry name" value="Protein kinase-like (PK-like)"/>
    <property type="match status" value="2"/>
</dbReference>
<dbReference type="PROSITE" id="PS00107">
    <property type="entry name" value="PROTEIN_KINASE_ATP"/>
    <property type="match status" value="1"/>
</dbReference>
<evidence type="ECO:0000256" key="11">
    <source>
        <dbReference type="SAM" id="MobiDB-lite"/>
    </source>
</evidence>
<evidence type="ECO:0000313" key="14">
    <source>
        <dbReference type="Proteomes" id="UP000626109"/>
    </source>
</evidence>
<keyword evidence="2" id="KW-0723">Serine/threonine-protein kinase</keyword>
<dbReference type="SMART" id="SM00220">
    <property type="entry name" value="S_TKc"/>
    <property type="match status" value="2"/>
</dbReference>
<dbReference type="InterPro" id="IPR017441">
    <property type="entry name" value="Protein_kinase_ATP_BS"/>
</dbReference>
<evidence type="ECO:0000256" key="5">
    <source>
        <dbReference type="ARBA" id="ARBA00022777"/>
    </source>
</evidence>
<feature type="compositionally biased region" description="Basic and acidic residues" evidence="11">
    <location>
        <begin position="866"/>
        <end position="880"/>
    </location>
</feature>
<feature type="region of interest" description="Disordered" evidence="11">
    <location>
        <begin position="1354"/>
        <end position="1405"/>
    </location>
</feature>
<comment type="caution">
    <text evidence="13">The sequence shown here is derived from an EMBL/GenBank/DDBJ whole genome shotgun (WGS) entry which is preliminary data.</text>
</comment>
<dbReference type="InterPro" id="IPR011009">
    <property type="entry name" value="Kinase-like_dom_sf"/>
</dbReference>
<evidence type="ECO:0000256" key="2">
    <source>
        <dbReference type="ARBA" id="ARBA00022527"/>
    </source>
</evidence>
<dbReference type="PANTHER" id="PTHR44899">
    <property type="entry name" value="CAMK FAMILY PROTEIN KINASE"/>
    <property type="match status" value="1"/>
</dbReference>
<dbReference type="GO" id="GO:0005524">
    <property type="term" value="F:ATP binding"/>
    <property type="evidence" value="ECO:0007669"/>
    <property type="project" value="UniProtKB-UniRule"/>
</dbReference>
<evidence type="ECO:0000256" key="10">
    <source>
        <dbReference type="SAM" id="Coils"/>
    </source>
</evidence>
<evidence type="ECO:0000259" key="12">
    <source>
        <dbReference type="PROSITE" id="PS50011"/>
    </source>
</evidence>
<comment type="catalytic activity">
    <reaction evidence="7">
        <text>L-threonyl-[protein] + ATP = O-phospho-L-threonyl-[protein] + ADP + H(+)</text>
        <dbReference type="Rhea" id="RHEA:46608"/>
        <dbReference type="Rhea" id="RHEA-COMP:11060"/>
        <dbReference type="Rhea" id="RHEA-COMP:11605"/>
        <dbReference type="ChEBI" id="CHEBI:15378"/>
        <dbReference type="ChEBI" id="CHEBI:30013"/>
        <dbReference type="ChEBI" id="CHEBI:30616"/>
        <dbReference type="ChEBI" id="CHEBI:61977"/>
        <dbReference type="ChEBI" id="CHEBI:456216"/>
        <dbReference type="EC" id="2.7.11.1"/>
    </reaction>
</comment>
<dbReference type="GO" id="GO:0004674">
    <property type="term" value="F:protein serine/threonine kinase activity"/>
    <property type="evidence" value="ECO:0007669"/>
    <property type="project" value="UniProtKB-KW"/>
</dbReference>
<feature type="coiled-coil region" evidence="10">
    <location>
        <begin position="1157"/>
        <end position="1202"/>
    </location>
</feature>
<accession>A0A813LAT8</accession>
<dbReference type="PANTHER" id="PTHR44899:SF3">
    <property type="entry name" value="SERINE_THREONINE-PROTEIN KINASE NEK1"/>
    <property type="match status" value="1"/>
</dbReference>
<dbReference type="Gene3D" id="3.30.200.20">
    <property type="entry name" value="Phosphorylase Kinase, domain 1"/>
    <property type="match status" value="2"/>
</dbReference>
<feature type="region of interest" description="Disordered" evidence="11">
    <location>
        <begin position="599"/>
        <end position="618"/>
    </location>
</feature>
<evidence type="ECO:0000256" key="7">
    <source>
        <dbReference type="ARBA" id="ARBA00047899"/>
    </source>
</evidence>
<evidence type="ECO:0000256" key="3">
    <source>
        <dbReference type="ARBA" id="ARBA00022679"/>
    </source>
</evidence>
<feature type="domain" description="Protein kinase" evidence="12">
    <location>
        <begin position="48"/>
        <end position="307"/>
    </location>
</feature>
<evidence type="ECO:0000256" key="4">
    <source>
        <dbReference type="ARBA" id="ARBA00022741"/>
    </source>
</evidence>
<feature type="compositionally biased region" description="Polar residues" evidence="11">
    <location>
        <begin position="8"/>
        <end position="21"/>
    </location>
</feature>
<feature type="compositionally biased region" description="Low complexity" evidence="11">
    <location>
        <begin position="838"/>
        <end position="864"/>
    </location>
</feature>